<sequence length="266" mass="29839">MAKFNLCQRLFIVQLICMTIFFKESKGILNVKHICKVAIRSLARIPSKLADGGQYATQKVAGAVGAVVKPIKPLKKMVDATGGAVSNVMGTTSRFLGKQVEKPQDVMFLYTRPLNHLGTSRDYQEALRTVLGHALYNVVLHNDEFEKAAKTKPNLNNMPVLKSVVLNLKKAGATAYDIADIVSVLGRNGKQDLPVEIQTQVLGILKDQQGNFKRDGPMTEIRWIAMHPYGFYRMNDKERTDYKLKTKKKYSRCTVLHPPNFENSNE</sequence>
<name>A0A9P0NP16_APHGO</name>
<feature type="signal peptide" evidence="1">
    <location>
        <begin position="1"/>
        <end position="27"/>
    </location>
</feature>
<proteinExistence type="predicted"/>
<reference evidence="2" key="2">
    <citation type="submission" date="2022-10" db="EMBL/GenBank/DDBJ databases">
        <authorList>
            <consortium name="ENA_rothamsted_submissions"/>
            <consortium name="culmorum"/>
            <person name="King R."/>
        </authorList>
    </citation>
    <scope>NUCLEOTIDE SEQUENCE</scope>
</reference>
<protein>
    <submittedName>
        <fullName evidence="2">Uncharacterized protein</fullName>
    </submittedName>
</protein>
<evidence type="ECO:0000313" key="3">
    <source>
        <dbReference type="Proteomes" id="UP001154329"/>
    </source>
</evidence>
<reference evidence="2" key="1">
    <citation type="submission" date="2022-02" db="EMBL/GenBank/DDBJ databases">
        <authorList>
            <person name="King R."/>
        </authorList>
    </citation>
    <scope>NUCLEOTIDE SEQUENCE</scope>
</reference>
<dbReference type="EMBL" id="OU899036">
    <property type="protein sequence ID" value="CAH1732193.1"/>
    <property type="molecule type" value="Genomic_DNA"/>
</dbReference>
<accession>A0A9P0NP16</accession>
<keyword evidence="3" id="KW-1185">Reference proteome</keyword>
<evidence type="ECO:0000313" key="2">
    <source>
        <dbReference type="EMBL" id="CAH1732193.1"/>
    </source>
</evidence>
<dbReference type="AlphaFoldDB" id="A0A9P0NP16"/>
<keyword evidence="1" id="KW-0732">Signal</keyword>
<evidence type="ECO:0000256" key="1">
    <source>
        <dbReference type="SAM" id="SignalP"/>
    </source>
</evidence>
<organism evidence="2 3">
    <name type="scientific">Aphis gossypii</name>
    <name type="common">Cotton aphid</name>
    <dbReference type="NCBI Taxonomy" id="80765"/>
    <lineage>
        <taxon>Eukaryota</taxon>
        <taxon>Metazoa</taxon>
        <taxon>Ecdysozoa</taxon>
        <taxon>Arthropoda</taxon>
        <taxon>Hexapoda</taxon>
        <taxon>Insecta</taxon>
        <taxon>Pterygota</taxon>
        <taxon>Neoptera</taxon>
        <taxon>Paraneoptera</taxon>
        <taxon>Hemiptera</taxon>
        <taxon>Sternorrhyncha</taxon>
        <taxon>Aphidomorpha</taxon>
        <taxon>Aphidoidea</taxon>
        <taxon>Aphididae</taxon>
        <taxon>Aphidini</taxon>
        <taxon>Aphis</taxon>
        <taxon>Aphis</taxon>
    </lineage>
</organism>
<dbReference type="Proteomes" id="UP001154329">
    <property type="component" value="Chromosome 3"/>
</dbReference>
<dbReference type="OrthoDB" id="6606119at2759"/>
<gene>
    <name evidence="2" type="ORF">APHIGO_LOCUS8737</name>
</gene>
<feature type="chain" id="PRO_5040431155" evidence="1">
    <location>
        <begin position="28"/>
        <end position="266"/>
    </location>
</feature>